<dbReference type="Gene3D" id="3.30.70.660">
    <property type="entry name" value="Pseudouridine synthase I, catalytic domain, C-terminal subdomain"/>
    <property type="match status" value="1"/>
</dbReference>
<feature type="compositionally biased region" description="Basic and acidic residues" evidence="4">
    <location>
        <begin position="508"/>
        <end position="520"/>
    </location>
</feature>
<keyword evidence="7" id="KW-1185">Reference proteome</keyword>
<evidence type="ECO:0000259" key="5">
    <source>
        <dbReference type="Pfam" id="PF01416"/>
    </source>
</evidence>
<dbReference type="InterPro" id="IPR020097">
    <property type="entry name" value="PsdUridine_synth_TruA_a/b_dom"/>
</dbReference>
<dbReference type="NCBIfam" id="TIGR00071">
    <property type="entry name" value="hisT_truA"/>
    <property type="match status" value="1"/>
</dbReference>
<evidence type="ECO:0000256" key="3">
    <source>
        <dbReference type="ARBA" id="ARBA00023235"/>
    </source>
</evidence>
<reference evidence="6" key="1">
    <citation type="submission" date="2022-07" db="EMBL/GenBank/DDBJ databases">
        <title>Genome Sequence of Leucocoprinus birnbaumii.</title>
        <authorList>
            <person name="Buettner E."/>
        </authorList>
    </citation>
    <scope>NUCLEOTIDE SEQUENCE</scope>
    <source>
        <strain evidence="6">VT141</strain>
    </source>
</reference>
<dbReference type="GO" id="GO:0031119">
    <property type="term" value="P:tRNA pseudouridine synthesis"/>
    <property type="evidence" value="ECO:0007669"/>
    <property type="project" value="TreeGrafter"/>
</dbReference>
<dbReference type="Pfam" id="PF01416">
    <property type="entry name" value="PseudoU_synth_1"/>
    <property type="match status" value="1"/>
</dbReference>
<evidence type="ECO:0000313" key="6">
    <source>
        <dbReference type="EMBL" id="KAJ3557838.1"/>
    </source>
</evidence>
<comment type="caution">
    <text evidence="6">The sequence shown here is derived from an EMBL/GenBank/DDBJ whole genome shotgun (WGS) entry which is preliminary data.</text>
</comment>
<dbReference type="EMBL" id="JANIEX010001446">
    <property type="protein sequence ID" value="KAJ3557838.1"/>
    <property type="molecule type" value="Genomic_DNA"/>
</dbReference>
<keyword evidence="2" id="KW-0819">tRNA processing</keyword>
<dbReference type="PANTHER" id="PTHR11142">
    <property type="entry name" value="PSEUDOURIDYLATE SYNTHASE"/>
    <property type="match status" value="1"/>
</dbReference>
<dbReference type="SUPFAM" id="SSF55120">
    <property type="entry name" value="Pseudouridine synthase"/>
    <property type="match status" value="1"/>
</dbReference>
<dbReference type="AlphaFoldDB" id="A0AAD5VIK9"/>
<dbReference type="Proteomes" id="UP001213000">
    <property type="component" value="Unassembled WGS sequence"/>
</dbReference>
<accession>A0AAD5VIK9</accession>
<dbReference type="Gene3D" id="3.30.70.580">
    <property type="entry name" value="Pseudouridine synthase I, catalytic domain, N-terminal subdomain"/>
    <property type="match status" value="1"/>
</dbReference>
<dbReference type="InterPro" id="IPR001406">
    <property type="entry name" value="PsdUridine_synth_TruA"/>
</dbReference>
<dbReference type="GO" id="GO:0003723">
    <property type="term" value="F:RNA binding"/>
    <property type="evidence" value="ECO:0007669"/>
    <property type="project" value="InterPro"/>
</dbReference>
<dbReference type="InterPro" id="IPR020094">
    <property type="entry name" value="TruA/RsuA/RluB/E/F_N"/>
</dbReference>
<dbReference type="InterPro" id="IPR020103">
    <property type="entry name" value="PsdUridine_synth_cat_dom_sf"/>
</dbReference>
<feature type="region of interest" description="Disordered" evidence="4">
    <location>
        <begin position="387"/>
        <end position="408"/>
    </location>
</feature>
<dbReference type="InterPro" id="IPR020095">
    <property type="entry name" value="PsdUridine_synth_TruA_C"/>
</dbReference>
<evidence type="ECO:0000256" key="1">
    <source>
        <dbReference type="ARBA" id="ARBA00009375"/>
    </source>
</evidence>
<gene>
    <name evidence="6" type="ORF">NP233_g11643</name>
</gene>
<protein>
    <recommendedName>
        <fullName evidence="5">Pseudouridine synthase I TruA alpha/beta domain-containing protein</fullName>
    </recommendedName>
</protein>
<dbReference type="GO" id="GO:0005737">
    <property type="term" value="C:cytoplasm"/>
    <property type="evidence" value="ECO:0007669"/>
    <property type="project" value="TreeGrafter"/>
</dbReference>
<proteinExistence type="inferred from homology"/>
<feature type="domain" description="Pseudouridine synthase I TruA alpha/beta" evidence="5">
    <location>
        <begin position="253"/>
        <end position="376"/>
    </location>
</feature>
<keyword evidence="3" id="KW-0413">Isomerase</keyword>
<name>A0AAD5VIK9_9AGAR</name>
<comment type="similarity">
    <text evidence="1">Belongs to the tRNA pseudouridine synthase TruA family.</text>
</comment>
<evidence type="ECO:0000256" key="4">
    <source>
        <dbReference type="SAM" id="MobiDB-lite"/>
    </source>
</evidence>
<sequence>MTTNPLPMDYTKLTREQLIERLIVLEGPKPVAAGTVPTLLPSSSDANVPDIRSSKTSAKSKEFDFSNHPKRKIALKFCYSGWEYGGLAFQSGHVTQLPPVENVLFDAMVKARLVDPSVGPDGCGWEKCGRTDKGVSAAGQVVSLWVRSAVDVPEVAPASKETEGRTEMEERTTALEVEEDLGLAPSSRNVDSSKPKNELDYIGILNRILPPTIRILAWAPVATTFSARFSCKHRHYKYFFSSHALDIAAMREAAAKLVGEHDFRNLCKIDAQKQITRFKRDVMRADIEPVDTNFVERGEGMYVFNLVGSAFLYHQVRHIMAILFLIGTKLEKPPLVKKLMNVVRGAEGDEDEEIVEAKPEYQMADALPLMLWDCGYAEEDVQWRSGSFELDSTPSTTEEDTRRSGQGTETDLYHQLHSIWNRSRIYTLLDQHFLRAAETFHRPPPSLLPLSPSKVSVLDRGSDSVYFGVPVNYPVGGGAYKRAVKYVPMMKRNRLDTVDVINERWRTGKGARRAERNGKEGEDDGEE</sequence>
<dbReference type="GO" id="GO:1990481">
    <property type="term" value="P:mRNA pseudouridine synthesis"/>
    <property type="evidence" value="ECO:0007669"/>
    <property type="project" value="TreeGrafter"/>
</dbReference>
<evidence type="ECO:0000313" key="7">
    <source>
        <dbReference type="Proteomes" id="UP001213000"/>
    </source>
</evidence>
<dbReference type="GO" id="GO:0009982">
    <property type="term" value="F:pseudouridine synthase activity"/>
    <property type="evidence" value="ECO:0007669"/>
    <property type="project" value="InterPro"/>
</dbReference>
<dbReference type="GO" id="GO:0005634">
    <property type="term" value="C:nucleus"/>
    <property type="evidence" value="ECO:0007669"/>
    <property type="project" value="TreeGrafter"/>
</dbReference>
<feature type="region of interest" description="Disordered" evidence="4">
    <location>
        <begin position="508"/>
        <end position="527"/>
    </location>
</feature>
<organism evidence="6 7">
    <name type="scientific">Leucocoprinus birnbaumii</name>
    <dbReference type="NCBI Taxonomy" id="56174"/>
    <lineage>
        <taxon>Eukaryota</taxon>
        <taxon>Fungi</taxon>
        <taxon>Dikarya</taxon>
        <taxon>Basidiomycota</taxon>
        <taxon>Agaricomycotina</taxon>
        <taxon>Agaricomycetes</taxon>
        <taxon>Agaricomycetidae</taxon>
        <taxon>Agaricales</taxon>
        <taxon>Agaricineae</taxon>
        <taxon>Agaricaceae</taxon>
        <taxon>Leucocoprinus</taxon>
    </lineage>
</organism>
<evidence type="ECO:0000256" key="2">
    <source>
        <dbReference type="ARBA" id="ARBA00022694"/>
    </source>
</evidence>
<dbReference type="PANTHER" id="PTHR11142:SF5">
    <property type="entry name" value="TRNA PSEUDOURIDINE(38_39) SYNTHASE"/>
    <property type="match status" value="1"/>
</dbReference>